<comment type="caution">
    <text evidence="3">The sequence shown here is derived from an EMBL/GenBank/DDBJ whole genome shotgun (WGS) entry which is preliminary data.</text>
</comment>
<evidence type="ECO:0000259" key="2">
    <source>
        <dbReference type="PROSITE" id="PS51465"/>
    </source>
</evidence>
<dbReference type="InterPro" id="IPR053265">
    <property type="entry name" value="Serpin"/>
</dbReference>
<dbReference type="PROSITE" id="PS00282">
    <property type="entry name" value="KAZAL_1"/>
    <property type="match status" value="1"/>
</dbReference>
<feature type="domain" description="Kazal-like" evidence="2">
    <location>
        <begin position="26"/>
        <end position="80"/>
    </location>
</feature>
<protein>
    <recommendedName>
        <fullName evidence="2">Kazal-like domain-containing protein</fullName>
    </recommendedName>
</protein>
<reference evidence="3" key="1">
    <citation type="submission" date="2020-08" db="EMBL/GenBank/DDBJ databases">
        <title>Genome sequencing and assembly of the red palm weevil Rhynchophorus ferrugineus.</title>
        <authorList>
            <person name="Dias G.B."/>
            <person name="Bergman C.M."/>
            <person name="Manee M."/>
        </authorList>
    </citation>
    <scope>NUCLEOTIDE SEQUENCE</scope>
    <source>
        <strain evidence="3">AA-2017</strain>
        <tissue evidence="3">Whole larva</tissue>
    </source>
</reference>
<dbReference type="SUPFAM" id="SSF100895">
    <property type="entry name" value="Kazal-type serine protease inhibitors"/>
    <property type="match status" value="1"/>
</dbReference>
<dbReference type="OrthoDB" id="126772at2759"/>
<dbReference type="Gene3D" id="3.30.60.30">
    <property type="match status" value="1"/>
</dbReference>
<dbReference type="PROSITE" id="PS51465">
    <property type="entry name" value="KAZAL_2"/>
    <property type="match status" value="1"/>
</dbReference>
<dbReference type="PANTHER" id="PTHR21131">
    <property type="entry name" value="SERINE-TYPE ENDOPEPTIDASE INHIBITOR"/>
    <property type="match status" value="1"/>
</dbReference>
<dbReference type="InterPro" id="IPR036058">
    <property type="entry name" value="Kazal_dom_sf"/>
</dbReference>
<dbReference type="Pfam" id="PF00050">
    <property type="entry name" value="Kazal_1"/>
    <property type="match status" value="1"/>
</dbReference>
<proteinExistence type="predicted"/>
<name>A0A834HNX2_RHYFE</name>
<feature type="signal peptide" evidence="1">
    <location>
        <begin position="1"/>
        <end position="20"/>
    </location>
</feature>
<evidence type="ECO:0000313" key="4">
    <source>
        <dbReference type="Proteomes" id="UP000625711"/>
    </source>
</evidence>
<dbReference type="CDD" id="cd00104">
    <property type="entry name" value="KAZAL_FS"/>
    <property type="match status" value="1"/>
</dbReference>
<evidence type="ECO:0000313" key="3">
    <source>
        <dbReference type="EMBL" id="KAF7265832.1"/>
    </source>
</evidence>
<organism evidence="3 4">
    <name type="scientific">Rhynchophorus ferrugineus</name>
    <name type="common">Red palm weevil</name>
    <name type="synonym">Curculio ferrugineus</name>
    <dbReference type="NCBI Taxonomy" id="354439"/>
    <lineage>
        <taxon>Eukaryota</taxon>
        <taxon>Metazoa</taxon>
        <taxon>Ecdysozoa</taxon>
        <taxon>Arthropoda</taxon>
        <taxon>Hexapoda</taxon>
        <taxon>Insecta</taxon>
        <taxon>Pterygota</taxon>
        <taxon>Neoptera</taxon>
        <taxon>Endopterygota</taxon>
        <taxon>Coleoptera</taxon>
        <taxon>Polyphaga</taxon>
        <taxon>Cucujiformia</taxon>
        <taxon>Curculionidae</taxon>
        <taxon>Dryophthorinae</taxon>
        <taxon>Rhynchophorus</taxon>
    </lineage>
</organism>
<keyword evidence="4" id="KW-1185">Reference proteome</keyword>
<dbReference type="PANTHER" id="PTHR21131:SF0">
    <property type="entry name" value="GEO10195P1-RELATED"/>
    <property type="match status" value="1"/>
</dbReference>
<dbReference type="AlphaFoldDB" id="A0A834HNX2"/>
<keyword evidence="1" id="KW-0732">Signal</keyword>
<dbReference type="SMART" id="SM00280">
    <property type="entry name" value="KAZAL"/>
    <property type="match status" value="1"/>
</dbReference>
<accession>A0A834HNX2</accession>
<evidence type="ECO:0000256" key="1">
    <source>
        <dbReference type="SAM" id="SignalP"/>
    </source>
</evidence>
<dbReference type="EMBL" id="JAACXV010014584">
    <property type="protein sequence ID" value="KAF7265832.1"/>
    <property type="molecule type" value="Genomic_DNA"/>
</dbReference>
<dbReference type="Proteomes" id="UP000625711">
    <property type="component" value="Unassembled WGS sequence"/>
</dbReference>
<feature type="chain" id="PRO_5032899243" description="Kazal-like domain-containing protein" evidence="1">
    <location>
        <begin position="21"/>
        <end position="107"/>
    </location>
</feature>
<dbReference type="InterPro" id="IPR002350">
    <property type="entry name" value="Kazal_dom"/>
</dbReference>
<gene>
    <name evidence="3" type="ORF">GWI33_020902</name>
</gene>
<sequence length="107" mass="11837">MKSLLICTVFIFIAVAISNTFEIESPDGLPVCVCTRIYMPVCASDGKTYGNQCEMECESSKMLTRGLEKLRVLKEGYCDSDDFSSNTIEEDLANILEGNIPIEPVVE</sequence>